<dbReference type="RefSeq" id="WP_035166076.1">
    <property type="nucleotide sequence ID" value="NZ_CP018906.1"/>
</dbReference>
<feature type="transmembrane region" description="Helical" evidence="1">
    <location>
        <begin position="7"/>
        <end position="29"/>
    </location>
</feature>
<keyword evidence="1" id="KW-1133">Transmembrane helix</keyword>
<gene>
    <name evidence="2" type="ORF">PL11_002335</name>
</gene>
<proteinExistence type="predicted"/>
<dbReference type="AlphaFoldDB" id="A0A1S6QGU8"/>
<evidence type="ECO:0000256" key="1">
    <source>
        <dbReference type="SAM" id="Phobius"/>
    </source>
</evidence>
<dbReference type="KEGG" id="lcu:PL11_002335"/>
<name>A0A1S6QGU8_9LACO</name>
<reference evidence="2 3" key="1">
    <citation type="journal article" date="2015" name="Genome Announc.">
        <title>Genome Sequence of Lactobacillus curieae CCTCC M 2011381T, a Novel Producer of Gamma-aminobutyric Acid.</title>
        <authorList>
            <person name="Wang Y."/>
            <person name="Wang Y."/>
            <person name="Lang C."/>
            <person name="Wei D."/>
            <person name="Xu P."/>
            <person name="Xie J."/>
        </authorList>
    </citation>
    <scope>NUCLEOTIDE SEQUENCE [LARGE SCALE GENOMIC DNA]</scope>
    <source>
        <strain evidence="2 3">CCTCC M 2011381</strain>
    </source>
</reference>
<dbReference type="OrthoDB" id="2298615at2"/>
<evidence type="ECO:0000313" key="3">
    <source>
        <dbReference type="Proteomes" id="UP000030361"/>
    </source>
</evidence>
<dbReference type="EMBL" id="CP018906">
    <property type="protein sequence ID" value="AQW20834.1"/>
    <property type="molecule type" value="Genomic_DNA"/>
</dbReference>
<sequence length="129" mass="15131">MTSKTKWTLIGILTYCIFIIVTLGFNLLAPNRVGITWTVFWYVAAALIIYYLCFKNWVYHRVLYYARKLELTQADLAAFLPDLKQTQEIPNPNKRHLFSPLFTLSLQNLDTLDRQVKKIAKTKNIDPYK</sequence>
<organism evidence="2 3">
    <name type="scientific">Lentilactobacillus curieae</name>
    <dbReference type="NCBI Taxonomy" id="1138822"/>
    <lineage>
        <taxon>Bacteria</taxon>
        <taxon>Bacillati</taxon>
        <taxon>Bacillota</taxon>
        <taxon>Bacilli</taxon>
        <taxon>Lactobacillales</taxon>
        <taxon>Lactobacillaceae</taxon>
        <taxon>Lentilactobacillus</taxon>
    </lineage>
</organism>
<evidence type="ECO:0000313" key="2">
    <source>
        <dbReference type="EMBL" id="AQW20834.1"/>
    </source>
</evidence>
<feature type="transmembrane region" description="Helical" evidence="1">
    <location>
        <begin position="35"/>
        <end position="54"/>
    </location>
</feature>
<keyword evidence="1" id="KW-0812">Transmembrane</keyword>
<keyword evidence="3" id="KW-1185">Reference proteome</keyword>
<accession>A0A1S6QGU8</accession>
<keyword evidence="1" id="KW-0472">Membrane</keyword>
<protein>
    <submittedName>
        <fullName evidence="2">Uncharacterized protein</fullName>
    </submittedName>
</protein>
<dbReference type="eggNOG" id="ENOG5030A71">
    <property type="taxonomic scope" value="Bacteria"/>
</dbReference>
<dbReference type="Proteomes" id="UP000030361">
    <property type="component" value="Chromosome"/>
</dbReference>